<evidence type="ECO:0000256" key="4">
    <source>
        <dbReference type="ARBA" id="ARBA00022679"/>
    </source>
</evidence>
<dbReference type="FunFam" id="3.40.50.2000:FF:000010">
    <property type="entry name" value="Alpha,alpha-trehalose-phosphate synthase"/>
    <property type="match status" value="1"/>
</dbReference>
<dbReference type="GO" id="GO:0004805">
    <property type="term" value="F:trehalose-phosphatase activity"/>
    <property type="evidence" value="ECO:0007669"/>
    <property type="project" value="TreeGrafter"/>
</dbReference>
<comment type="similarity">
    <text evidence="2">In the C-terminal section; belongs to the trehalose phosphatase family.</text>
</comment>
<dbReference type="CDD" id="cd01627">
    <property type="entry name" value="HAD_TPP"/>
    <property type="match status" value="1"/>
</dbReference>
<evidence type="ECO:0000313" key="5">
    <source>
        <dbReference type="EMBL" id="KAI5407037.1"/>
    </source>
</evidence>
<dbReference type="CDD" id="cd03788">
    <property type="entry name" value="GT20_TPS"/>
    <property type="match status" value="1"/>
</dbReference>
<dbReference type="FunFam" id="3.40.50.2000:FF:000079">
    <property type="entry name" value="Trehalose-6-phosphate synthase 8"/>
    <property type="match status" value="1"/>
</dbReference>
<dbReference type="SUPFAM" id="SSF56784">
    <property type="entry name" value="HAD-like"/>
    <property type="match status" value="1"/>
</dbReference>
<evidence type="ECO:0000256" key="2">
    <source>
        <dbReference type="ARBA" id="ARBA00006330"/>
    </source>
</evidence>
<dbReference type="InterPro" id="IPR023214">
    <property type="entry name" value="HAD_sf"/>
</dbReference>
<reference evidence="5 6" key="1">
    <citation type="journal article" date="2022" name="Nat. Genet.">
        <title>Improved pea reference genome and pan-genome highlight genomic features and evolutionary characteristics.</title>
        <authorList>
            <person name="Yang T."/>
            <person name="Liu R."/>
            <person name="Luo Y."/>
            <person name="Hu S."/>
            <person name="Wang D."/>
            <person name="Wang C."/>
            <person name="Pandey M.K."/>
            <person name="Ge S."/>
            <person name="Xu Q."/>
            <person name="Li N."/>
            <person name="Li G."/>
            <person name="Huang Y."/>
            <person name="Saxena R.K."/>
            <person name="Ji Y."/>
            <person name="Li M."/>
            <person name="Yan X."/>
            <person name="He Y."/>
            <person name="Liu Y."/>
            <person name="Wang X."/>
            <person name="Xiang C."/>
            <person name="Varshney R.K."/>
            <person name="Ding H."/>
            <person name="Gao S."/>
            <person name="Zong X."/>
        </authorList>
    </citation>
    <scope>NUCLEOTIDE SEQUENCE [LARGE SCALE GENOMIC DNA]</scope>
    <source>
        <strain evidence="5 6">cv. Zhongwan 6</strain>
    </source>
</reference>
<dbReference type="OrthoDB" id="755951at2759"/>
<name>A0A9D4WSF2_PEA</name>
<comment type="caution">
    <text evidence="5">The sequence shown here is derived from an EMBL/GenBank/DDBJ whole genome shotgun (WGS) entry which is preliminary data.</text>
</comment>
<gene>
    <name evidence="5" type="ORF">KIW84_053337</name>
</gene>
<sequence length="851" mass="96451">MVVTSRSHINLVDLVTGDNINFRQTPPRFMPVPGVMSIDGDDSNALSLVPHRKMIIVATFLPLDAKKDDISGRWCFSRDDDSIFRQLKDGLSSDIDVVYVGSLKVNVDENEQEAISLHLLEEFNCLPTFIPSELHKKFYDGFCKNYLWPLFNYMVPKYQCSCNHFDWSLWQAYVSANRMFADKVMEVLNPTEDYVWVHDYHLMVLPSFLRRRFSRVRLGFFLHSPFPSSEIFINIPVRTEILKAVLNVDMIGFNTFDYARHFLSICILLLGLEYESKSDHFEIEYFGRKIFIKILPTGIHMGCIQSALNHPSTSIKVREICKQLKGKKLIISVDDLDIFKGVDLKFAAFEQLLKLCPELLGQLVLVQILNPSRSDCRYVEEAKKISHMLAKWINRRFGFLGYTPVIIIDRYVPFHEKAAYYALAECCFVNAVQDDMNLVPLKYIACRHGSSKIDQALDIASDYPRTSSIVVSELIGCPPSLSGAIRTTPWDINVVAEALKFAITMSNGEKQCRHEKNYQYVSTRDVANWAQQFEQDLVFSCKDHYMKLYWGFGFGLEFRVLALSASFKKLSRDYVVSAYKRTKCRAIFLAYDGTIIPEGSSFESPGPHVISMLNNLCKDPNNTVFIVSGQGRPSLRKLINQCGNLGIAAEHGCYIRWGGESYWKMNHVGTTYAWKSITESVMRSYTDATEGSYMEIRYSALEWNYHDAETDFGSQQGREMLELLGSELANEPVDVKKGKHIVEVKLQGISKGLVVDEVHSILTMSGKALDFVLCIGDDRSDEDMFESISNKSYASTSSSSPEIFTCTVEQKPSKARYYLDDTVEVMTLLQGLAAAAAARESTTISSTGTSS</sequence>
<keyword evidence="3" id="KW-0328">Glycosyltransferase</keyword>
<keyword evidence="6" id="KW-1185">Reference proteome</keyword>
<evidence type="ECO:0000256" key="1">
    <source>
        <dbReference type="ARBA" id="ARBA00005409"/>
    </source>
</evidence>
<protein>
    <submittedName>
        <fullName evidence="5">Uncharacterized protein</fullName>
    </submittedName>
</protein>
<dbReference type="FunFam" id="3.40.50.1000:FF:000054">
    <property type="entry name" value="alpha,alpha-trehalose-phosphate synthase [UDP-forming] 6"/>
    <property type="match status" value="1"/>
</dbReference>
<accession>A0A9D4WSF2</accession>
<dbReference type="EMBL" id="JAMSHJ010000005">
    <property type="protein sequence ID" value="KAI5407037.1"/>
    <property type="molecule type" value="Genomic_DNA"/>
</dbReference>
<dbReference type="AlphaFoldDB" id="A0A9D4WSF2"/>
<dbReference type="GO" id="GO:0005992">
    <property type="term" value="P:trehalose biosynthetic process"/>
    <property type="evidence" value="ECO:0007669"/>
    <property type="project" value="InterPro"/>
</dbReference>
<dbReference type="Gramene" id="PSAT_LOCUS22421_t1">
    <property type="protein sequence ID" value="CAL5203344.1"/>
    <property type="gene ID" value="PSAT_LOCUS22421"/>
</dbReference>
<dbReference type="Gene3D" id="3.40.50.2000">
    <property type="entry name" value="Glycogen Phosphorylase B"/>
    <property type="match status" value="2"/>
</dbReference>
<evidence type="ECO:0000256" key="3">
    <source>
        <dbReference type="ARBA" id="ARBA00022676"/>
    </source>
</evidence>
<dbReference type="InterPro" id="IPR001830">
    <property type="entry name" value="Glyco_trans_20"/>
</dbReference>
<dbReference type="SUPFAM" id="SSF53756">
    <property type="entry name" value="UDP-Glycosyltransferase/glycogen phosphorylase"/>
    <property type="match status" value="1"/>
</dbReference>
<proteinExistence type="inferred from homology"/>
<dbReference type="PANTHER" id="PTHR10788:SF55">
    <property type="entry name" value="ALPHA,ALPHA-TREHALOSE-PHOSPHATE SYNTHASE [UDP-FORMING] 10-RELATED"/>
    <property type="match status" value="1"/>
</dbReference>
<dbReference type="NCBIfam" id="TIGR00685">
    <property type="entry name" value="T6PP"/>
    <property type="match status" value="1"/>
</dbReference>
<dbReference type="NCBIfam" id="TIGR01484">
    <property type="entry name" value="HAD-SF-IIB"/>
    <property type="match status" value="1"/>
</dbReference>
<organism evidence="5 6">
    <name type="scientific">Pisum sativum</name>
    <name type="common">Garden pea</name>
    <name type="synonym">Lathyrus oleraceus</name>
    <dbReference type="NCBI Taxonomy" id="3888"/>
    <lineage>
        <taxon>Eukaryota</taxon>
        <taxon>Viridiplantae</taxon>
        <taxon>Streptophyta</taxon>
        <taxon>Embryophyta</taxon>
        <taxon>Tracheophyta</taxon>
        <taxon>Spermatophyta</taxon>
        <taxon>Magnoliopsida</taxon>
        <taxon>eudicotyledons</taxon>
        <taxon>Gunneridae</taxon>
        <taxon>Pentapetalae</taxon>
        <taxon>rosids</taxon>
        <taxon>fabids</taxon>
        <taxon>Fabales</taxon>
        <taxon>Fabaceae</taxon>
        <taxon>Papilionoideae</taxon>
        <taxon>50 kb inversion clade</taxon>
        <taxon>NPAAA clade</taxon>
        <taxon>Hologalegina</taxon>
        <taxon>IRL clade</taxon>
        <taxon>Fabeae</taxon>
        <taxon>Lathyrus</taxon>
    </lineage>
</organism>
<dbReference type="GO" id="GO:0016757">
    <property type="term" value="F:glycosyltransferase activity"/>
    <property type="evidence" value="ECO:0007669"/>
    <property type="project" value="UniProtKB-KW"/>
</dbReference>
<dbReference type="InterPro" id="IPR006379">
    <property type="entry name" value="HAD-SF_hydro_IIB"/>
</dbReference>
<dbReference type="FunFam" id="3.40.50.1000:FF:000052">
    <property type="entry name" value="Alpha,alpha-trehalose-phosphate synthase [UDP-forming] 6"/>
    <property type="match status" value="1"/>
</dbReference>
<dbReference type="Gramene" id="Psat05G0333700-T1">
    <property type="protein sequence ID" value="KAI5407037.1"/>
    <property type="gene ID" value="KIW84_053337"/>
</dbReference>
<dbReference type="PANTHER" id="PTHR10788">
    <property type="entry name" value="TREHALOSE-6-PHOSPHATE SYNTHASE"/>
    <property type="match status" value="1"/>
</dbReference>
<keyword evidence="4" id="KW-0808">Transferase</keyword>
<dbReference type="GO" id="GO:0005829">
    <property type="term" value="C:cytosol"/>
    <property type="evidence" value="ECO:0007669"/>
    <property type="project" value="TreeGrafter"/>
</dbReference>
<comment type="similarity">
    <text evidence="1">In the N-terminal section; belongs to the glycosyltransferase 20 family.</text>
</comment>
<dbReference type="Pfam" id="PF00982">
    <property type="entry name" value="Glyco_transf_20"/>
    <property type="match status" value="1"/>
</dbReference>
<dbReference type="Pfam" id="PF02358">
    <property type="entry name" value="Trehalose_PPase"/>
    <property type="match status" value="1"/>
</dbReference>
<dbReference type="Proteomes" id="UP001058974">
    <property type="component" value="Chromosome 5"/>
</dbReference>
<dbReference type="Gene3D" id="3.40.50.1000">
    <property type="entry name" value="HAD superfamily/HAD-like"/>
    <property type="match status" value="2"/>
</dbReference>
<dbReference type="InterPro" id="IPR003337">
    <property type="entry name" value="Trehalose_PPase"/>
</dbReference>
<dbReference type="Gramene" id="Psat5g113440.2">
    <property type="protein sequence ID" value="Psat5g113440.2.cds"/>
    <property type="gene ID" value="Psat5g113440"/>
</dbReference>
<dbReference type="InterPro" id="IPR036412">
    <property type="entry name" value="HAD-like_sf"/>
</dbReference>
<dbReference type="Gramene" id="Psat5g113440.1">
    <property type="protein sequence ID" value="Psat5g113440.1.cds"/>
    <property type="gene ID" value="Psat5g113440"/>
</dbReference>
<evidence type="ECO:0000313" key="6">
    <source>
        <dbReference type="Proteomes" id="UP001058974"/>
    </source>
</evidence>